<protein>
    <submittedName>
        <fullName evidence="1">Uncharacterized protein</fullName>
    </submittedName>
</protein>
<dbReference type="EMBL" id="JADEWZ010000002">
    <property type="protein sequence ID" value="MBE9114637.1"/>
    <property type="molecule type" value="Genomic_DNA"/>
</dbReference>
<evidence type="ECO:0000313" key="1">
    <source>
        <dbReference type="EMBL" id="MBE9114637.1"/>
    </source>
</evidence>
<dbReference type="Proteomes" id="UP000654482">
    <property type="component" value="Unassembled WGS sequence"/>
</dbReference>
<organism evidence="1 2">
    <name type="scientific">Lusitaniella coriacea LEGE 07157</name>
    <dbReference type="NCBI Taxonomy" id="945747"/>
    <lineage>
        <taxon>Bacteria</taxon>
        <taxon>Bacillati</taxon>
        <taxon>Cyanobacteriota</taxon>
        <taxon>Cyanophyceae</taxon>
        <taxon>Spirulinales</taxon>
        <taxon>Lusitaniellaceae</taxon>
        <taxon>Lusitaniella</taxon>
    </lineage>
</organism>
<proteinExistence type="predicted"/>
<keyword evidence="2" id="KW-1185">Reference proteome</keyword>
<accession>A0A8J7DSR8</accession>
<reference evidence="1" key="1">
    <citation type="submission" date="2020-10" db="EMBL/GenBank/DDBJ databases">
        <authorList>
            <person name="Castelo-Branco R."/>
            <person name="Eusebio N."/>
            <person name="Adriana R."/>
            <person name="Vieira A."/>
            <person name="Brugerolle De Fraissinette N."/>
            <person name="Rezende De Castro R."/>
            <person name="Schneider M.P."/>
            <person name="Vasconcelos V."/>
            <person name="Leao P.N."/>
        </authorList>
    </citation>
    <scope>NUCLEOTIDE SEQUENCE</scope>
    <source>
        <strain evidence="1">LEGE 07157</strain>
    </source>
</reference>
<sequence length="117" mass="13802">MFEYYDFCVGQCPQTQRKCHIFFCKHTLFGDTRFYLVLWQQDRKIARKLASCCLEVLSFLCVDRANPIPNPALYSPSRFEPIIEQWGYENAMNALMILNANRLIDIEPRRSQSNKQS</sequence>
<comment type="caution">
    <text evidence="1">The sequence shown here is derived from an EMBL/GenBank/DDBJ whole genome shotgun (WGS) entry which is preliminary data.</text>
</comment>
<gene>
    <name evidence="1" type="ORF">IQ249_01885</name>
</gene>
<dbReference type="AlphaFoldDB" id="A0A8J7DSR8"/>
<name>A0A8J7DSR8_9CYAN</name>
<dbReference type="RefSeq" id="WP_194027724.1">
    <property type="nucleotide sequence ID" value="NZ_JADEWZ010000002.1"/>
</dbReference>
<evidence type="ECO:0000313" key="2">
    <source>
        <dbReference type="Proteomes" id="UP000654482"/>
    </source>
</evidence>